<comment type="subcellular location">
    <subcellularLocation>
        <location evidence="7">Cell membrane</location>
        <topology evidence="7">Multi-pass membrane protein</topology>
    </subcellularLocation>
    <subcellularLocation>
        <location evidence="7">Cytoplasmic vesicle</location>
        <location evidence="7">Secretory vesicle membrane</location>
        <topology evidence="7">Multi-pass membrane protein</topology>
    </subcellularLocation>
</comment>
<keyword evidence="8" id="KW-0175">Coiled coil</keyword>
<proteinExistence type="inferred from homology"/>
<comment type="similarity">
    <text evidence="2 7">Belongs to the SCAMP family.</text>
</comment>
<feature type="transmembrane region" description="Helical" evidence="7">
    <location>
        <begin position="154"/>
        <end position="176"/>
    </location>
</feature>
<comment type="function">
    <text evidence="1 7">Probably involved in membrane trafficking.</text>
</comment>
<feature type="transmembrane region" description="Helical" evidence="7">
    <location>
        <begin position="239"/>
        <end position="259"/>
    </location>
</feature>
<evidence type="ECO:0000256" key="8">
    <source>
        <dbReference type="SAM" id="Coils"/>
    </source>
</evidence>
<feature type="coiled-coil region" evidence="8">
    <location>
        <begin position="57"/>
        <end position="90"/>
    </location>
</feature>
<feature type="region of interest" description="Disordered" evidence="9">
    <location>
        <begin position="1"/>
        <end position="57"/>
    </location>
</feature>
<dbReference type="GO" id="GO:0030658">
    <property type="term" value="C:transport vesicle membrane"/>
    <property type="evidence" value="ECO:0007669"/>
    <property type="project" value="UniProtKB-SubCell"/>
</dbReference>
<accession>A0A4S8JSS3</accession>
<evidence type="ECO:0000313" key="10">
    <source>
        <dbReference type="EMBL" id="THU65160.1"/>
    </source>
</evidence>
<dbReference type="Proteomes" id="UP000317650">
    <property type="component" value="Chromosome 5"/>
</dbReference>
<dbReference type="InterPro" id="IPR007273">
    <property type="entry name" value="SCAMP"/>
</dbReference>
<feature type="compositionally biased region" description="Basic and acidic residues" evidence="9">
    <location>
        <begin position="1"/>
        <end position="16"/>
    </location>
</feature>
<evidence type="ECO:0000256" key="6">
    <source>
        <dbReference type="ARBA" id="ARBA00023329"/>
    </source>
</evidence>
<evidence type="ECO:0000256" key="9">
    <source>
        <dbReference type="SAM" id="MobiDB-lite"/>
    </source>
</evidence>
<evidence type="ECO:0000256" key="3">
    <source>
        <dbReference type="ARBA" id="ARBA00022692"/>
    </source>
</evidence>
<feature type="transmembrane region" description="Helical" evidence="7">
    <location>
        <begin position="124"/>
        <end position="148"/>
    </location>
</feature>
<dbReference type="EMBL" id="PYDT01000003">
    <property type="protein sequence ID" value="THU65160.1"/>
    <property type="molecule type" value="Genomic_DNA"/>
</dbReference>
<keyword evidence="3 7" id="KW-0812">Transmembrane</keyword>
<dbReference type="AlphaFoldDB" id="A0A4S8JSS3"/>
<evidence type="ECO:0000256" key="4">
    <source>
        <dbReference type="ARBA" id="ARBA00022989"/>
    </source>
</evidence>
<dbReference type="GO" id="GO:0032588">
    <property type="term" value="C:trans-Golgi network membrane"/>
    <property type="evidence" value="ECO:0007669"/>
    <property type="project" value="TreeGrafter"/>
</dbReference>
<dbReference type="Pfam" id="PF04144">
    <property type="entry name" value="SCAMP"/>
    <property type="match status" value="1"/>
</dbReference>
<evidence type="ECO:0000313" key="11">
    <source>
        <dbReference type="Proteomes" id="UP000317650"/>
    </source>
</evidence>
<organism evidence="10 11">
    <name type="scientific">Musa balbisiana</name>
    <name type="common">Banana</name>
    <dbReference type="NCBI Taxonomy" id="52838"/>
    <lineage>
        <taxon>Eukaryota</taxon>
        <taxon>Viridiplantae</taxon>
        <taxon>Streptophyta</taxon>
        <taxon>Embryophyta</taxon>
        <taxon>Tracheophyta</taxon>
        <taxon>Spermatophyta</taxon>
        <taxon>Magnoliopsida</taxon>
        <taxon>Liliopsida</taxon>
        <taxon>Zingiberales</taxon>
        <taxon>Musaceae</taxon>
        <taxon>Musa</taxon>
    </lineage>
</organism>
<dbReference type="GO" id="GO:0005886">
    <property type="term" value="C:plasma membrane"/>
    <property type="evidence" value="ECO:0007669"/>
    <property type="project" value="UniProtKB-SubCell"/>
</dbReference>
<keyword evidence="7" id="KW-0813">Transport</keyword>
<evidence type="ECO:0000256" key="7">
    <source>
        <dbReference type="RuleBase" id="RU363122"/>
    </source>
</evidence>
<feature type="transmembrane region" description="Helical" evidence="7">
    <location>
        <begin position="188"/>
        <end position="210"/>
    </location>
</feature>
<dbReference type="PANTHER" id="PTHR10687:SF75">
    <property type="entry name" value="SECRETORY CARRIER-ASSOCIATED MEMBRANE PROTEIN 5"/>
    <property type="match status" value="1"/>
</dbReference>
<evidence type="ECO:0000256" key="1">
    <source>
        <dbReference type="ARBA" id="ARBA00004003"/>
    </source>
</evidence>
<evidence type="ECO:0000256" key="2">
    <source>
        <dbReference type="ARBA" id="ARBA00010482"/>
    </source>
</evidence>
<gene>
    <name evidence="10" type="ORF">C4D60_Mb05t00740</name>
</gene>
<dbReference type="GO" id="GO:0015031">
    <property type="term" value="P:protein transport"/>
    <property type="evidence" value="ECO:0007669"/>
    <property type="project" value="InterPro"/>
</dbReference>
<name>A0A4S8JSS3_MUSBA</name>
<keyword evidence="4 7" id="KW-1133">Transmembrane helix</keyword>
<protein>
    <recommendedName>
        <fullName evidence="7">Secretory carrier-associated membrane protein</fullName>
        <shortName evidence="7">Secretory carrier membrane protein</shortName>
    </recommendedName>
</protein>
<evidence type="ECO:0000256" key="5">
    <source>
        <dbReference type="ARBA" id="ARBA00023136"/>
    </source>
</evidence>
<dbReference type="GO" id="GO:0055038">
    <property type="term" value="C:recycling endosome membrane"/>
    <property type="evidence" value="ECO:0007669"/>
    <property type="project" value="TreeGrafter"/>
</dbReference>
<keyword evidence="7" id="KW-1003">Cell membrane</keyword>
<dbReference type="PANTHER" id="PTHR10687">
    <property type="entry name" value="SECRETORY CARRIER-ASSOCIATED MEMBRANE PROTEIN SCAMP"/>
    <property type="match status" value="1"/>
</dbReference>
<sequence length="284" mass="31995">MAGRRYEANPFDEEHVNPFSQQPGRVSPNLGFSAHPPHQAGFYGDRGPTIDIPPDTAKDVKRKEAELEIREAELKKREQALRQREEAAARAGIVSEDRNWPPCCPIIHHDIASEIPIQLQRLQYIAFASLLGLTVCLSWNVISTLAAWIKGEGIKIWFLAVIYLITGVPGAYLLWYRPLYRAMRTDSALSFGWFFIFYLVHIAFCVYSAVAPSFPFKGKSLTGILAAVDVVGDDVVVGIFYFIGFGFFCIEALISLWVIQQAYMYFRGSGKAMERHDTEHGSTR</sequence>
<reference evidence="10 11" key="1">
    <citation type="journal article" date="2019" name="Nat. Plants">
        <title>Genome sequencing of Musa balbisiana reveals subgenome evolution and function divergence in polyploid bananas.</title>
        <authorList>
            <person name="Yao X."/>
        </authorList>
    </citation>
    <scope>NUCLEOTIDE SEQUENCE [LARGE SCALE GENOMIC DNA]</scope>
    <source>
        <strain evidence="11">cv. DH-PKW</strain>
        <tissue evidence="10">Leaves</tissue>
    </source>
</reference>
<keyword evidence="6 7" id="KW-0968">Cytoplasmic vesicle</keyword>
<keyword evidence="11" id="KW-1185">Reference proteome</keyword>
<keyword evidence="5 7" id="KW-0472">Membrane</keyword>
<comment type="caution">
    <text evidence="10">The sequence shown here is derived from an EMBL/GenBank/DDBJ whole genome shotgun (WGS) entry which is preliminary data.</text>
</comment>